<dbReference type="PROSITE" id="PS00063">
    <property type="entry name" value="ALDOKETO_REDUCTASE_3"/>
    <property type="match status" value="1"/>
</dbReference>
<evidence type="ECO:0000256" key="2">
    <source>
        <dbReference type="ARBA" id="ARBA00022857"/>
    </source>
</evidence>
<evidence type="ECO:0000313" key="8">
    <source>
        <dbReference type="EMBL" id="TDP93501.1"/>
    </source>
</evidence>
<evidence type="ECO:0000256" key="6">
    <source>
        <dbReference type="PIRSR" id="PIRSR000097-3"/>
    </source>
</evidence>
<dbReference type="InterPro" id="IPR020471">
    <property type="entry name" value="AKR"/>
</dbReference>
<protein>
    <submittedName>
        <fullName evidence="8">2,5-diketo-D-gluconate reductase A</fullName>
    </submittedName>
</protein>
<feature type="binding site" evidence="5">
    <location>
        <position position="111"/>
    </location>
    <ligand>
        <name>substrate</name>
    </ligand>
</feature>
<dbReference type="FunFam" id="3.20.20.100:FF:000015">
    <property type="entry name" value="Oxidoreductase, aldo/keto reductase family"/>
    <property type="match status" value="1"/>
</dbReference>
<evidence type="ECO:0000259" key="7">
    <source>
        <dbReference type="Pfam" id="PF00248"/>
    </source>
</evidence>
<reference evidence="8 9" key="1">
    <citation type="submission" date="2019-03" db="EMBL/GenBank/DDBJ databases">
        <title>Genomic analyses of the natural microbiome of Caenorhabditis elegans.</title>
        <authorList>
            <person name="Samuel B."/>
        </authorList>
    </citation>
    <scope>NUCLEOTIDE SEQUENCE [LARGE SCALE GENOMIC DNA]</scope>
    <source>
        <strain evidence="8 9">JUb18</strain>
    </source>
</reference>
<sequence>MTLPHIPTVTLNNGISMPQLGLGVFQIPDDETTAVVSGALEAGYRSIDTAAVYGNETGVGRALASSGIAREELFITSKLWISEHGYDTTLRAYDASLERLGLEQLDLFLLHWPAPALETYAESWRALESLASDGRVRAVGVSNFEPAHLARIAEDSALVPAVNQVELHPAFQNRAVVEANTARGIVTEAWSPLAQGTVLADASVAAIAARYEKTPAQVVLRWHLQQGRVVIPKSVTPERYTANLHVFDFELTATEVAAIDSFERGGRIGPDPAVFNG</sequence>
<evidence type="ECO:0000256" key="3">
    <source>
        <dbReference type="ARBA" id="ARBA00023002"/>
    </source>
</evidence>
<dbReference type="PANTHER" id="PTHR43827:SF3">
    <property type="entry name" value="NADP-DEPENDENT OXIDOREDUCTASE DOMAIN-CONTAINING PROTEIN"/>
    <property type="match status" value="1"/>
</dbReference>
<dbReference type="PIRSF" id="PIRSF000097">
    <property type="entry name" value="AKR"/>
    <property type="match status" value="1"/>
</dbReference>
<organism evidence="8 9">
    <name type="scientific">Leucobacter luti</name>
    <dbReference type="NCBI Taxonomy" id="340320"/>
    <lineage>
        <taxon>Bacteria</taxon>
        <taxon>Bacillati</taxon>
        <taxon>Actinomycetota</taxon>
        <taxon>Actinomycetes</taxon>
        <taxon>Micrococcales</taxon>
        <taxon>Microbacteriaceae</taxon>
        <taxon>Leucobacter</taxon>
    </lineage>
</organism>
<keyword evidence="3" id="KW-0560">Oxidoreductase</keyword>
<evidence type="ECO:0000256" key="5">
    <source>
        <dbReference type="PIRSR" id="PIRSR000097-2"/>
    </source>
</evidence>
<evidence type="ECO:0000256" key="1">
    <source>
        <dbReference type="ARBA" id="ARBA00007905"/>
    </source>
</evidence>
<gene>
    <name evidence="8" type="ORF">EDF62_1482</name>
</gene>
<dbReference type="Pfam" id="PF00248">
    <property type="entry name" value="Aldo_ket_red"/>
    <property type="match status" value="1"/>
</dbReference>
<accession>A0A4R6S1U4</accession>
<dbReference type="PROSITE" id="PS00798">
    <property type="entry name" value="ALDOKETO_REDUCTASE_1"/>
    <property type="match status" value="1"/>
</dbReference>
<comment type="caution">
    <text evidence="8">The sequence shown here is derived from an EMBL/GenBank/DDBJ whole genome shotgun (WGS) entry which is preliminary data.</text>
</comment>
<feature type="domain" description="NADP-dependent oxidoreductase" evidence="7">
    <location>
        <begin position="25"/>
        <end position="262"/>
    </location>
</feature>
<dbReference type="AlphaFoldDB" id="A0A4R6S1U4"/>
<proteinExistence type="inferred from homology"/>
<keyword evidence="2" id="KW-0521">NADP</keyword>
<dbReference type="PROSITE" id="PS00062">
    <property type="entry name" value="ALDOKETO_REDUCTASE_2"/>
    <property type="match status" value="1"/>
</dbReference>
<feature type="active site" description="Proton donor" evidence="4">
    <location>
        <position position="53"/>
    </location>
</feature>
<dbReference type="OrthoDB" id="9804790at2"/>
<dbReference type="Proteomes" id="UP000295601">
    <property type="component" value="Unassembled WGS sequence"/>
</dbReference>
<dbReference type="InterPro" id="IPR023210">
    <property type="entry name" value="NADP_OxRdtase_dom"/>
</dbReference>
<dbReference type="SUPFAM" id="SSF51430">
    <property type="entry name" value="NAD(P)-linked oxidoreductase"/>
    <property type="match status" value="1"/>
</dbReference>
<dbReference type="InterPro" id="IPR018170">
    <property type="entry name" value="Aldo/ket_reductase_CS"/>
</dbReference>
<dbReference type="PRINTS" id="PR00069">
    <property type="entry name" value="ALDKETRDTASE"/>
</dbReference>
<dbReference type="EMBL" id="SNYA01000003">
    <property type="protein sequence ID" value="TDP93501.1"/>
    <property type="molecule type" value="Genomic_DNA"/>
</dbReference>
<evidence type="ECO:0000256" key="4">
    <source>
        <dbReference type="PIRSR" id="PIRSR000097-1"/>
    </source>
</evidence>
<comment type="similarity">
    <text evidence="1">Belongs to the aldo/keto reductase family.</text>
</comment>
<evidence type="ECO:0000313" key="9">
    <source>
        <dbReference type="Proteomes" id="UP000295601"/>
    </source>
</evidence>
<dbReference type="GO" id="GO:0016616">
    <property type="term" value="F:oxidoreductase activity, acting on the CH-OH group of donors, NAD or NADP as acceptor"/>
    <property type="evidence" value="ECO:0007669"/>
    <property type="project" value="UniProtKB-ARBA"/>
</dbReference>
<dbReference type="InterPro" id="IPR036812">
    <property type="entry name" value="NAD(P)_OxRdtase_dom_sf"/>
</dbReference>
<dbReference type="RefSeq" id="WP_133616492.1">
    <property type="nucleotide sequence ID" value="NZ_SNYA01000003.1"/>
</dbReference>
<feature type="site" description="Lowers pKa of active site Tyr" evidence="6">
    <location>
        <position position="78"/>
    </location>
</feature>
<dbReference type="PANTHER" id="PTHR43827">
    <property type="entry name" value="2,5-DIKETO-D-GLUCONIC ACID REDUCTASE"/>
    <property type="match status" value="1"/>
</dbReference>
<name>A0A4R6S1U4_9MICO</name>
<dbReference type="Gene3D" id="3.20.20.100">
    <property type="entry name" value="NADP-dependent oxidoreductase domain"/>
    <property type="match status" value="1"/>
</dbReference>
<keyword evidence="9" id="KW-1185">Reference proteome</keyword>